<dbReference type="EMBL" id="JASDAP010000018">
    <property type="protein sequence ID" value="KAK1887984.1"/>
    <property type="molecule type" value="Genomic_DNA"/>
</dbReference>
<dbReference type="Proteomes" id="UP001228049">
    <property type="component" value="Unassembled WGS sequence"/>
</dbReference>
<protein>
    <submittedName>
        <fullName evidence="2">GTPase Obg</fullName>
    </submittedName>
</protein>
<evidence type="ECO:0000313" key="2">
    <source>
        <dbReference type="EMBL" id="KAK1887984.1"/>
    </source>
</evidence>
<proteinExistence type="predicted"/>
<dbReference type="AlphaFoldDB" id="A0AAD9BU57"/>
<feature type="compositionally biased region" description="Basic and acidic residues" evidence="1">
    <location>
        <begin position="50"/>
        <end position="59"/>
    </location>
</feature>
<sequence length="122" mass="13227">MVVQGVVTPGRTRRLMLKLPVGTLRRNSGERIVSSQSRPTDEGCIASGRRGGEEGERKSQQGPLAVWDGDRGTSKTRRFALGVVCCGLSPQQPSDACVCMQGTCLHRCIFYTHTGVRQGHSI</sequence>
<evidence type="ECO:0000256" key="1">
    <source>
        <dbReference type="SAM" id="MobiDB-lite"/>
    </source>
</evidence>
<comment type="caution">
    <text evidence="2">The sequence shown here is derived from an EMBL/GenBank/DDBJ whole genome shotgun (WGS) entry which is preliminary data.</text>
</comment>
<gene>
    <name evidence="2" type="ORF">KUDE01_028770</name>
</gene>
<feature type="region of interest" description="Disordered" evidence="1">
    <location>
        <begin position="28"/>
        <end position="70"/>
    </location>
</feature>
<feature type="non-terminal residue" evidence="2">
    <location>
        <position position="122"/>
    </location>
</feature>
<name>A0AAD9BU57_DISEL</name>
<evidence type="ECO:0000313" key="3">
    <source>
        <dbReference type="Proteomes" id="UP001228049"/>
    </source>
</evidence>
<accession>A0AAD9BU57</accession>
<keyword evidence="3" id="KW-1185">Reference proteome</keyword>
<organism evidence="2 3">
    <name type="scientific">Dissostichus eleginoides</name>
    <name type="common">Patagonian toothfish</name>
    <name type="synonym">Dissostichus amissus</name>
    <dbReference type="NCBI Taxonomy" id="100907"/>
    <lineage>
        <taxon>Eukaryota</taxon>
        <taxon>Metazoa</taxon>
        <taxon>Chordata</taxon>
        <taxon>Craniata</taxon>
        <taxon>Vertebrata</taxon>
        <taxon>Euteleostomi</taxon>
        <taxon>Actinopterygii</taxon>
        <taxon>Neopterygii</taxon>
        <taxon>Teleostei</taxon>
        <taxon>Neoteleostei</taxon>
        <taxon>Acanthomorphata</taxon>
        <taxon>Eupercaria</taxon>
        <taxon>Perciformes</taxon>
        <taxon>Notothenioidei</taxon>
        <taxon>Nototheniidae</taxon>
        <taxon>Dissostichus</taxon>
    </lineage>
</organism>
<reference evidence="2" key="1">
    <citation type="submission" date="2023-04" db="EMBL/GenBank/DDBJ databases">
        <title>Chromosome-level genome of Chaenocephalus aceratus.</title>
        <authorList>
            <person name="Park H."/>
        </authorList>
    </citation>
    <scope>NUCLEOTIDE SEQUENCE</scope>
    <source>
        <strain evidence="2">DE</strain>
        <tissue evidence="2">Muscle</tissue>
    </source>
</reference>